<accession>A0ABS1NWL1</accession>
<proteinExistence type="predicted"/>
<dbReference type="EMBL" id="JAERRH010000002">
    <property type="protein sequence ID" value="MBL1104458.1"/>
    <property type="molecule type" value="Genomic_DNA"/>
</dbReference>
<evidence type="ECO:0000313" key="1">
    <source>
        <dbReference type="EMBL" id="MBL1104458.1"/>
    </source>
</evidence>
<dbReference type="InterPro" id="IPR051082">
    <property type="entry name" value="Pentapeptide-BTB/POZ_domain"/>
</dbReference>
<keyword evidence="2" id="KW-1185">Reference proteome</keyword>
<comment type="caution">
    <text evidence="1">The sequence shown here is derived from an EMBL/GenBank/DDBJ whole genome shotgun (WGS) entry which is preliminary data.</text>
</comment>
<reference evidence="1 2" key="1">
    <citation type="submission" date="2021-01" db="EMBL/GenBank/DDBJ databases">
        <title>WGS of actinomycetes isolated from Thailand.</title>
        <authorList>
            <person name="Thawai C."/>
        </authorList>
    </citation>
    <scope>NUCLEOTIDE SEQUENCE [LARGE SCALE GENOMIC DNA]</scope>
    <source>
        <strain evidence="1 2">CH5-8</strain>
    </source>
</reference>
<name>A0ABS1NWL1_9ACTN</name>
<dbReference type="PANTHER" id="PTHR14136:SF17">
    <property type="entry name" value="BTB_POZ DOMAIN-CONTAINING PROTEIN KCTD9"/>
    <property type="match status" value="1"/>
</dbReference>
<sequence length="226" mass="24082">MGTLAVLVFAWLSIQQVDDEHALTWEGQVTDRYNAAVTNIGEDPPEVRLGGIYALQRIMRDSPRDQPSIVNVLSTYIRNHAKKPKQAIDALKRKPTSDVQAALTALGSRNPVHDGTARVDLHGANLSGADLSGAYLHGADLSDANLIVADLSGADLSDANLSKANLSVANLSVADLSVADLRRADLPGAYLPDADLRDAILFAADLRDADLSGADLRGADLRNARR</sequence>
<dbReference type="PANTHER" id="PTHR14136">
    <property type="entry name" value="BTB_POZ DOMAIN-CONTAINING PROTEIN KCTD9"/>
    <property type="match status" value="1"/>
</dbReference>
<dbReference type="Proteomes" id="UP000621386">
    <property type="component" value="Unassembled WGS sequence"/>
</dbReference>
<dbReference type="InterPro" id="IPR001646">
    <property type="entry name" value="5peptide_repeat"/>
</dbReference>
<gene>
    <name evidence="1" type="ORF">JK361_07570</name>
</gene>
<protein>
    <submittedName>
        <fullName evidence="1">Pentapeptide repeat-containing protein</fullName>
    </submittedName>
</protein>
<evidence type="ECO:0000313" key="2">
    <source>
        <dbReference type="Proteomes" id="UP000621386"/>
    </source>
</evidence>
<dbReference type="Pfam" id="PF00805">
    <property type="entry name" value="Pentapeptide"/>
    <property type="match status" value="2"/>
</dbReference>
<dbReference type="Gene3D" id="2.160.20.80">
    <property type="entry name" value="E3 ubiquitin-protein ligase SopA"/>
    <property type="match status" value="1"/>
</dbReference>
<organism evidence="1 2">
    <name type="scientific">Streptomyces musisoli</name>
    <dbReference type="NCBI Taxonomy" id="2802280"/>
    <lineage>
        <taxon>Bacteria</taxon>
        <taxon>Bacillati</taxon>
        <taxon>Actinomycetota</taxon>
        <taxon>Actinomycetes</taxon>
        <taxon>Kitasatosporales</taxon>
        <taxon>Streptomycetaceae</taxon>
        <taxon>Streptomyces</taxon>
    </lineage>
</organism>
<dbReference type="SUPFAM" id="SSF141571">
    <property type="entry name" value="Pentapeptide repeat-like"/>
    <property type="match status" value="1"/>
</dbReference>